<feature type="region of interest" description="Disordered" evidence="1">
    <location>
        <begin position="106"/>
        <end position="127"/>
    </location>
</feature>
<evidence type="ECO:0000313" key="5">
    <source>
        <dbReference type="WBParaSite" id="SBAD_0000302301-mRNA-1"/>
    </source>
</evidence>
<feature type="compositionally biased region" description="Acidic residues" evidence="1">
    <location>
        <begin position="61"/>
        <end position="74"/>
    </location>
</feature>
<evidence type="ECO:0000256" key="2">
    <source>
        <dbReference type="SAM" id="Phobius"/>
    </source>
</evidence>
<evidence type="ECO:0000256" key="1">
    <source>
        <dbReference type="SAM" id="MobiDB-lite"/>
    </source>
</evidence>
<organism evidence="5">
    <name type="scientific">Soboliphyme baturini</name>
    <dbReference type="NCBI Taxonomy" id="241478"/>
    <lineage>
        <taxon>Eukaryota</taxon>
        <taxon>Metazoa</taxon>
        <taxon>Ecdysozoa</taxon>
        <taxon>Nematoda</taxon>
        <taxon>Enoplea</taxon>
        <taxon>Dorylaimia</taxon>
        <taxon>Dioctophymatida</taxon>
        <taxon>Dioctophymatoidea</taxon>
        <taxon>Soboliphymatidae</taxon>
        <taxon>Soboliphyme</taxon>
    </lineage>
</organism>
<keyword evidence="2" id="KW-1133">Transmembrane helix</keyword>
<keyword evidence="2" id="KW-0812">Transmembrane</keyword>
<dbReference type="Proteomes" id="UP000270296">
    <property type="component" value="Unassembled WGS sequence"/>
</dbReference>
<dbReference type="EMBL" id="UZAM01007459">
    <property type="protein sequence ID" value="VDO99255.1"/>
    <property type="molecule type" value="Genomic_DNA"/>
</dbReference>
<dbReference type="AlphaFoldDB" id="A0A183IGY9"/>
<proteinExistence type="predicted"/>
<reference evidence="5" key="1">
    <citation type="submission" date="2016-06" db="UniProtKB">
        <authorList>
            <consortium name="WormBaseParasite"/>
        </authorList>
    </citation>
    <scope>IDENTIFICATION</scope>
</reference>
<dbReference type="WBParaSite" id="SBAD_0000302301-mRNA-1">
    <property type="protein sequence ID" value="SBAD_0000302301-mRNA-1"/>
    <property type="gene ID" value="SBAD_0000302301"/>
</dbReference>
<gene>
    <name evidence="3" type="ORF">SBAD_LOCUS2884</name>
</gene>
<name>A0A183IGY9_9BILA</name>
<accession>A0A183IGY9</accession>
<evidence type="ECO:0000313" key="3">
    <source>
        <dbReference type="EMBL" id="VDO99255.1"/>
    </source>
</evidence>
<reference evidence="3 4" key="2">
    <citation type="submission" date="2018-11" db="EMBL/GenBank/DDBJ databases">
        <authorList>
            <consortium name="Pathogen Informatics"/>
        </authorList>
    </citation>
    <scope>NUCLEOTIDE SEQUENCE [LARGE SCALE GENOMIC DNA]</scope>
</reference>
<protein>
    <submittedName>
        <fullName evidence="3 5">Uncharacterized protein</fullName>
    </submittedName>
</protein>
<keyword evidence="4" id="KW-1185">Reference proteome</keyword>
<keyword evidence="2" id="KW-0472">Membrane</keyword>
<feature type="region of interest" description="Disordered" evidence="1">
    <location>
        <begin position="61"/>
        <end position="85"/>
    </location>
</feature>
<feature type="transmembrane region" description="Helical" evidence="2">
    <location>
        <begin position="12"/>
        <end position="30"/>
    </location>
</feature>
<sequence length="382" mass="40794">MSGVDGTAKKAALFGGIAVCASFCAFLYYYRKICRQLCKRSPDDSLISDICKQAKAEETSEEENCDSEVNESDTEMPVKRGGRQNYRKGNRKGCLSAVDVADSTPTIETRTRCQSQSRPQATATAKVTMTQSPAVSAGFASSAFASASDSVSASAGLLSDCAASSRWSSNFDVDGRRRTVADQSGGGGGGDDDEEFLYAASAVAATDFSWSAEVEQHDRDSAAAAVAVGATATGNEETSDDLSTMMMMTMTMTNEEMNGDHGSVVAPRLQAAHYPLPLVVNHTQTDGDDCSRSFVDTTPAVPLDDMKQKYYTGSPLGAFDVHSEFDRPMEVLVQRCLSLPLARSPFPLSRAKGFIRFYAVSLPEVVAVFIHDSVLTATIPDS</sequence>
<evidence type="ECO:0000313" key="4">
    <source>
        <dbReference type="Proteomes" id="UP000270296"/>
    </source>
</evidence>